<feature type="transmembrane region" description="Helical" evidence="1">
    <location>
        <begin position="12"/>
        <end position="36"/>
    </location>
</feature>
<keyword evidence="1" id="KW-0472">Membrane</keyword>
<feature type="transmembrane region" description="Helical" evidence="1">
    <location>
        <begin position="84"/>
        <end position="111"/>
    </location>
</feature>
<dbReference type="InParanoid" id="A2EGS6"/>
<protein>
    <recommendedName>
        <fullName evidence="2">RGS domain-containing protein</fullName>
    </recommendedName>
</protein>
<dbReference type="SUPFAM" id="SSF48097">
    <property type="entry name" value="Regulator of G-protein signaling, RGS"/>
    <property type="match status" value="1"/>
</dbReference>
<sequence>MVDFKHQLMHDNISMLFFVFWIMWTFFYIYNVILFFKNRKSVYIQKRLPWLIFMSSIGQYLMICSLTFKIIVTPKQFPNIVDHWYLWLLMPTHFAPYPIRAFNFILTYYIAKNRPTDESDQVDEETKEKFSCVSLLHWLARHPKFLRHKAFFIYSCIIQGIAFIIGVIRQITVKSNLPRAENVGEGVQQLSYIMFLLIVTVVSIFLWICVHKLKSINDNLKINAELITIGILWIILFLPFIGTGWLSLKGYIPWDRLSPIFCVVLCVISFLVSFGMPVHMAIVQPKDIKLGTKILDSLESILADERASELLISYLERQCCVDNYYFLKRVKEYQQITNPDELNERYEKIIKEFINSDSVSHINISDQMTKKLLKERSDGVKPSSHSFNEPYQEINKVTAQNIAFGFKDDPAVRKYARQLNAQSLETGD</sequence>
<dbReference type="CDD" id="cd08734">
    <property type="entry name" value="RGS-like_1"/>
    <property type="match status" value="1"/>
</dbReference>
<dbReference type="RefSeq" id="XP_001320387.1">
    <property type="nucleotide sequence ID" value="XM_001320352.1"/>
</dbReference>
<dbReference type="InterPro" id="IPR036305">
    <property type="entry name" value="RGS_sf"/>
</dbReference>
<feature type="domain" description="RGS" evidence="2">
    <location>
        <begin position="297"/>
        <end position="416"/>
    </location>
</feature>
<reference evidence="3" key="1">
    <citation type="submission" date="2006-10" db="EMBL/GenBank/DDBJ databases">
        <authorList>
            <person name="Amadeo P."/>
            <person name="Zhao Q."/>
            <person name="Wortman J."/>
            <person name="Fraser-Liggett C."/>
            <person name="Carlton J."/>
        </authorList>
    </citation>
    <scope>NUCLEOTIDE SEQUENCE</scope>
    <source>
        <strain evidence="3">G3</strain>
    </source>
</reference>
<keyword evidence="4" id="KW-1185">Reference proteome</keyword>
<feature type="transmembrane region" description="Helical" evidence="1">
    <location>
        <begin position="48"/>
        <end position="72"/>
    </location>
</feature>
<dbReference type="PANTHER" id="PTHR10845">
    <property type="entry name" value="REGULATOR OF G PROTEIN SIGNALING"/>
    <property type="match status" value="1"/>
</dbReference>
<dbReference type="PROSITE" id="PS50132">
    <property type="entry name" value="RGS"/>
    <property type="match status" value="1"/>
</dbReference>
<dbReference type="VEuPathDB" id="TrichDB:TVAG_302510"/>
<feature type="transmembrane region" description="Helical" evidence="1">
    <location>
        <begin position="192"/>
        <end position="210"/>
    </location>
</feature>
<evidence type="ECO:0000313" key="4">
    <source>
        <dbReference type="Proteomes" id="UP000001542"/>
    </source>
</evidence>
<dbReference type="SMART" id="SM00315">
    <property type="entry name" value="RGS"/>
    <property type="match status" value="1"/>
</dbReference>
<dbReference type="AlphaFoldDB" id="A2EGS6"/>
<dbReference type="PANTHER" id="PTHR10845:SF192">
    <property type="entry name" value="DOUBLE HIT, ISOFORM B"/>
    <property type="match status" value="1"/>
</dbReference>
<evidence type="ECO:0000313" key="3">
    <source>
        <dbReference type="EMBL" id="EAY08164.1"/>
    </source>
</evidence>
<feature type="transmembrane region" description="Helical" evidence="1">
    <location>
        <begin position="151"/>
        <end position="172"/>
    </location>
</feature>
<reference evidence="3" key="2">
    <citation type="journal article" date="2007" name="Science">
        <title>Draft genome sequence of the sexually transmitted pathogen Trichomonas vaginalis.</title>
        <authorList>
            <person name="Carlton J.M."/>
            <person name="Hirt R.P."/>
            <person name="Silva J.C."/>
            <person name="Delcher A.L."/>
            <person name="Schatz M."/>
            <person name="Zhao Q."/>
            <person name="Wortman J.R."/>
            <person name="Bidwell S.L."/>
            <person name="Alsmark U.C.M."/>
            <person name="Besteiro S."/>
            <person name="Sicheritz-Ponten T."/>
            <person name="Noel C.J."/>
            <person name="Dacks J.B."/>
            <person name="Foster P.G."/>
            <person name="Simillion C."/>
            <person name="Van de Peer Y."/>
            <person name="Miranda-Saavedra D."/>
            <person name="Barton G.J."/>
            <person name="Westrop G.D."/>
            <person name="Mueller S."/>
            <person name="Dessi D."/>
            <person name="Fiori P.L."/>
            <person name="Ren Q."/>
            <person name="Paulsen I."/>
            <person name="Zhang H."/>
            <person name="Bastida-Corcuera F.D."/>
            <person name="Simoes-Barbosa A."/>
            <person name="Brown M.T."/>
            <person name="Hayes R.D."/>
            <person name="Mukherjee M."/>
            <person name="Okumura C.Y."/>
            <person name="Schneider R."/>
            <person name="Smith A.J."/>
            <person name="Vanacova S."/>
            <person name="Villalvazo M."/>
            <person name="Haas B.J."/>
            <person name="Pertea M."/>
            <person name="Feldblyum T.V."/>
            <person name="Utterback T.R."/>
            <person name="Shu C.L."/>
            <person name="Osoegawa K."/>
            <person name="de Jong P.J."/>
            <person name="Hrdy I."/>
            <person name="Horvathova L."/>
            <person name="Zubacova Z."/>
            <person name="Dolezal P."/>
            <person name="Malik S.B."/>
            <person name="Logsdon J.M. Jr."/>
            <person name="Henze K."/>
            <person name="Gupta A."/>
            <person name="Wang C.C."/>
            <person name="Dunne R.L."/>
            <person name="Upcroft J.A."/>
            <person name="Upcroft P."/>
            <person name="White O."/>
            <person name="Salzberg S.L."/>
            <person name="Tang P."/>
            <person name="Chiu C.-H."/>
            <person name="Lee Y.-S."/>
            <person name="Embley T.M."/>
            <person name="Coombs G.H."/>
            <person name="Mottram J.C."/>
            <person name="Tachezy J."/>
            <person name="Fraser-Liggett C.M."/>
            <person name="Johnson P.J."/>
        </authorList>
    </citation>
    <scope>NUCLEOTIDE SEQUENCE [LARGE SCALE GENOMIC DNA]</scope>
    <source>
        <strain evidence="3">G3</strain>
    </source>
</reference>
<dbReference type="KEGG" id="tva:4766062"/>
<keyword evidence="1" id="KW-1133">Transmembrane helix</keyword>
<dbReference type="OMA" id="YIMITHY"/>
<gene>
    <name evidence="3" type="ORF">TVAG_302510</name>
</gene>
<dbReference type="Pfam" id="PF00615">
    <property type="entry name" value="RGS"/>
    <property type="match status" value="1"/>
</dbReference>
<dbReference type="OrthoDB" id="10266999at2759"/>
<feature type="transmembrane region" description="Helical" evidence="1">
    <location>
        <begin position="222"/>
        <end position="246"/>
    </location>
</feature>
<accession>A2EGS6</accession>
<dbReference type="Proteomes" id="UP000001542">
    <property type="component" value="Unassembled WGS sequence"/>
</dbReference>
<organism evidence="3 4">
    <name type="scientific">Trichomonas vaginalis (strain ATCC PRA-98 / G3)</name>
    <dbReference type="NCBI Taxonomy" id="412133"/>
    <lineage>
        <taxon>Eukaryota</taxon>
        <taxon>Metamonada</taxon>
        <taxon>Parabasalia</taxon>
        <taxon>Trichomonadida</taxon>
        <taxon>Trichomonadidae</taxon>
        <taxon>Trichomonas</taxon>
    </lineage>
</organism>
<dbReference type="InterPro" id="IPR016137">
    <property type="entry name" value="RGS"/>
</dbReference>
<feature type="transmembrane region" description="Helical" evidence="1">
    <location>
        <begin position="258"/>
        <end position="283"/>
    </location>
</feature>
<dbReference type="SMR" id="A2EGS6"/>
<evidence type="ECO:0000259" key="2">
    <source>
        <dbReference type="PROSITE" id="PS50132"/>
    </source>
</evidence>
<dbReference type="InterPro" id="IPR044926">
    <property type="entry name" value="RGS_subdomain_2"/>
</dbReference>
<name>A2EGS6_TRIV3</name>
<evidence type="ECO:0000256" key="1">
    <source>
        <dbReference type="SAM" id="Phobius"/>
    </source>
</evidence>
<proteinExistence type="predicted"/>
<keyword evidence="1" id="KW-0812">Transmembrane</keyword>
<dbReference type="VEuPathDB" id="TrichDB:TVAGG3_0172780"/>
<dbReference type="EMBL" id="DS113384">
    <property type="protein sequence ID" value="EAY08164.1"/>
    <property type="molecule type" value="Genomic_DNA"/>
</dbReference>
<dbReference type="Gene3D" id="1.10.167.10">
    <property type="entry name" value="Regulator of G-protein Signalling 4, domain 2"/>
    <property type="match status" value="1"/>
</dbReference>